<accession>A0A424W4G5</accession>
<evidence type="ECO:0000256" key="4">
    <source>
        <dbReference type="ARBA" id="ARBA00023002"/>
    </source>
</evidence>
<evidence type="ECO:0000256" key="6">
    <source>
        <dbReference type="ARBA" id="ARBA00023014"/>
    </source>
</evidence>
<dbReference type="InterPro" id="IPR017938">
    <property type="entry name" value="Riboflavin_synthase-like_b-brl"/>
</dbReference>
<dbReference type="GO" id="GO:0016491">
    <property type="term" value="F:oxidoreductase activity"/>
    <property type="evidence" value="ECO:0007669"/>
    <property type="project" value="UniProtKB-KW"/>
</dbReference>
<name>A0A424W4G5_ALCXX</name>
<evidence type="ECO:0000313" key="9">
    <source>
        <dbReference type="EMBL" id="RPJ88186.1"/>
    </source>
</evidence>
<comment type="caution">
    <text evidence="9">The sequence shown here is derived from an EMBL/GenBank/DDBJ whole genome shotgun (WGS) entry which is preliminary data.</text>
</comment>
<dbReference type="OrthoDB" id="544091at2"/>
<dbReference type="SUPFAM" id="SSF52343">
    <property type="entry name" value="Ferredoxin reductase-like, C-terminal NADP-linked domain"/>
    <property type="match status" value="1"/>
</dbReference>
<dbReference type="InterPro" id="IPR001433">
    <property type="entry name" value="OxRdtase_FAD/NAD-bd"/>
</dbReference>
<dbReference type="Proteomes" id="UP000285324">
    <property type="component" value="Unassembled WGS sequence"/>
</dbReference>
<dbReference type="Gene3D" id="3.40.50.80">
    <property type="entry name" value="Nucleotide-binding domain of ferredoxin-NADP reductase (FNR) module"/>
    <property type="match status" value="1"/>
</dbReference>
<feature type="domain" description="FAD-binding FR-type" evidence="8">
    <location>
        <begin position="4"/>
        <end position="106"/>
    </location>
</feature>
<dbReference type="PANTHER" id="PTHR47354">
    <property type="entry name" value="NADH OXIDOREDUCTASE HCR"/>
    <property type="match status" value="1"/>
</dbReference>
<dbReference type="InterPro" id="IPR036010">
    <property type="entry name" value="2Fe-2S_ferredoxin-like_sf"/>
</dbReference>
<dbReference type="Pfam" id="PF00111">
    <property type="entry name" value="Fer2"/>
    <property type="match status" value="1"/>
</dbReference>
<evidence type="ECO:0000313" key="10">
    <source>
        <dbReference type="Proteomes" id="UP000285324"/>
    </source>
</evidence>
<keyword evidence="4" id="KW-0560">Oxidoreductase</keyword>
<dbReference type="PRINTS" id="PR00409">
    <property type="entry name" value="PHDIOXRDTASE"/>
</dbReference>
<sequence>MQSQVTSSVRVTHRRQEADDIISLELEALDGGNLPPFEAGAHIDVHIAPGIVRQYSLCNAPSERHRYVIGILRDPQSRGGSVAIHETLQPGAIVVIGMPRNHFPLKPQAPSILLAGGIGITPMLCMAETLHAAGTEFSLHYCVRNQSKAAFLDRIAQSAFSANVIFHYDDQPDEQRLRPDELFSQTGATQEIYVCGPAGFIEWVCRAADGAGIAKHRVRYEHFGAKAVDVSQDTAFDVKLAGSGQLFHVPADQSVASVLLAAGVDIYTSCGEGSCGSCVMRLVEGVADHRDVFLTDEEHASGDQFTPCCSRAKSPLLVLDL</sequence>
<dbReference type="GO" id="GO:0046872">
    <property type="term" value="F:metal ion binding"/>
    <property type="evidence" value="ECO:0007669"/>
    <property type="project" value="UniProtKB-KW"/>
</dbReference>
<protein>
    <submittedName>
        <fullName evidence="9">Oxidoreductase</fullName>
    </submittedName>
</protein>
<keyword evidence="3" id="KW-0479">Metal-binding</keyword>
<evidence type="ECO:0000256" key="3">
    <source>
        <dbReference type="ARBA" id="ARBA00022723"/>
    </source>
</evidence>
<dbReference type="InterPro" id="IPR001041">
    <property type="entry name" value="2Fe-2S_ferredoxin-type"/>
</dbReference>
<evidence type="ECO:0000259" key="7">
    <source>
        <dbReference type="PROSITE" id="PS51085"/>
    </source>
</evidence>
<dbReference type="Gene3D" id="3.10.20.30">
    <property type="match status" value="1"/>
</dbReference>
<reference evidence="9 10" key="1">
    <citation type="submission" date="2018-08" db="EMBL/GenBank/DDBJ databases">
        <title>Achromobacter xylosoxidans Genome sequencing and assembly.</title>
        <authorList>
            <person name="Wang R."/>
            <person name="Rensing C."/>
            <person name="Li Y."/>
        </authorList>
    </citation>
    <scope>NUCLEOTIDE SEQUENCE [LARGE SCALE GENOMIC DNA]</scope>
    <source>
        <strain evidence="9 10">GD003A</strain>
    </source>
</reference>
<dbReference type="AlphaFoldDB" id="A0A424W4G5"/>
<keyword evidence="6" id="KW-0411">Iron-sulfur</keyword>
<organism evidence="9 10">
    <name type="scientific">Alcaligenes xylosoxydans xylosoxydans</name>
    <name type="common">Achromobacter xylosoxidans</name>
    <dbReference type="NCBI Taxonomy" id="85698"/>
    <lineage>
        <taxon>Bacteria</taxon>
        <taxon>Pseudomonadati</taxon>
        <taxon>Pseudomonadota</taxon>
        <taxon>Betaproteobacteria</taxon>
        <taxon>Burkholderiales</taxon>
        <taxon>Alcaligenaceae</taxon>
        <taxon>Achromobacter</taxon>
    </lineage>
</organism>
<dbReference type="SUPFAM" id="SSF63380">
    <property type="entry name" value="Riboflavin synthase domain-like"/>
    <property type="match status" value="1"/>
</dbReference>
<evidence type="ECO:0000256" key="5">
    <source>
        <dbReference type="ARBA" id="ARBA00023004"/>
    </source>
</evidence>
<dbReference type="InterPro" id="IPR050415">
    <property type="entry name" value="MRET"/>
</dbReference>
<dbReference type="EMBL" id="QVXO01000075">
    <property type="protein sequence ID" value="RPJ88186.1"/>
    <property type="molecule type" value="Genomic_DNA"/>
</dbReference>
<keyword evidence="5" id="KW-0408">Iron</keyword>
<dbReference type="Pfam" id="PF00175">
    <property type="entry name" value="NAD_binding_1"/>
    <property type="match status" value="1"/>
</dbReference>
<keyword evidence="2" id="KW-0001">2Fe-2S</keyword>
<dbReference type="Gene3D" id="2.40.30.10">
    <property type="entry name" value="Translation factors"/>
    <property type="match status" value="1"/>
</dbReference>
<dbReference type="PROSITE" id="PS00197">
    <property type="entry name" value="2FE2S_FER_1"/>
    <property type="match status" value="1"/>
</dbReference>
<keyword evidence="1" id="KW-0285">Flavoprotein</keyword>
<dbReference type="InterPro" id="IPR012675">
    <property type="entry name" value="Beta-grasp_dom_sf"/>
</dbReference>
<dbReference type="InterPro" id="IPR006058">
    <property type="entry name" value="2Fe2S_fd_BS"/>
</dbReference>
<gene>
    <name evidence="9" type="ORF">DY367_29110</name>
</gene>
<dbReference type="CDD" id="cd00207">
    <property type="entry name" value="fer2"/>
    <property type="match status" value="1"/>
</dbReference>
<dbReference type="RefSeq" id="WP_118934707.1">
    <property type="nucleotide sequence ID" value="NZ_CP061008.1"/>
</dbReference>
<dbReference type="SUPFAM" id="SSF54292">
    <property type="entry name" value="2Fe-2S ferredoxin-like"/>
    <property type="match status" value="1"/>
</dbReference>
<evidence type="ECO:0000256" key="1">
    <source>
        <dbReference type="ARBA" id="ARBA00022630"/>
    </source>
</evidence>
<dbReference type="CDD" id="cd06185">
    <property type="entry name" value="PDR_like"/>
    <property type="match status" value="1"/>
</dbReference>
<dbReference type="InterPro" id="IPR017927">
    <property type="entry name" value="FAD-bd_FR_type"/>
</dbReference>
<evidence type="ECO:0000259" key="8">
    <source>
        <dbReference type="PROSITE" id="PS51384"/>
    </source>
</evidence>
<dbReference type="InterPro" id="IPR039261">
    <property type="entry name" value="FNR_nucleotide-bd"/>
</dbReference>
<dbReference type="PROSITE" id="PS51384">
    <property type="entry name" value="FAD_FR"/>
    <property type="match status" value="1"/>
</dbReference>
<dbReference type="PROSITE" id="PS51085">
    <property type="entry name" value="2FE2S_FER_2"/>
    <property type="match status" value="1"/>
</dbReference>
<evidence type="ECO:0000256" key="2">
    <source>
        <dbReference type="ARBA" id="ARBA00022714"/>
    </source>
</evidence>
<dbReference type="PANTHER" id="PTHR47354:SF1">
    <property type="entry name" value="CARNITINE MONOOXYGENASE REDUCTASE SUBUNIT"/>
    <property type="match status" value="1"/>
</dbReference>
<proteinExistence type="predicted"/>
<dbReference type="GO" id="GO:0051537">
    <property type="term" value="F:2 iron, 2 sulfur cluster binding"/>
    <property type="evidence" value="ECO:0007669"/>
    <property type="project" value="UniProtKB-KW"/>
</dbReference>
<feature type="domain" description="2Fe-2S ferredoxin-type" evidence="7">
    <location>
        <begin position="236"/>
        <end position="321"/>
    </location>
</feature>